<dbReference type="Gramene" id="RZC67797">
    <property type="protein sequence ID" value="RZC67797"/>
    <property type="gene ID" value="C5167_011486"/>
</dbReference>
<dbReference type="Pfam" id="PF00295">
    <property type="entry name" value="Glyco_hydro_28"/>
    <property type="match status" value="1"/>
</dbReference>
<evidence type="ECO:0000256" key="3">
    <source>
        <dbReference type="ARBA" id="ARBA00022525"/>
    </source>
</evidence>
<feature type="domain" description="Galactose oxidase-like Early set" evidence="13">
    <location>
        <begin position="690"/>
        <end position="795"/>
    </location>
</feature>
<dbReference type="Pfam" id="PF09118">
    <property type="entry name" value="GO-like_E_set"/>
    <property type="match status" value="1"/>
</dbReference>
<keyword evidence="7 10" id="KW-0326">Glycosidase</keyword>
<dbReference type="InterPro" id="IPR014756">
    <property type="entry name" value="Ig_E-set"/>
</dbReference>
<evidence type="ECO:0000256" key="2">
    <source>
        <dbReference type="ARBA" id="ARBA00008834"/>
    </source>
</evidence>
<dbReference type="GO" id="GO:0004650">
    <property type="term" value="F:polygalacturonase activity"/>
    <property type="evidence" value="ECO:0007669"/>
    <property type="project" value="InterPro"/>
</dbReference>
<dbReference type="InterPro" id="IPR012334">
    <property type="entry name" value="Pectin_lyas_fold"/>
</dbReference>
<evidence type="ECO:0000256" key="4">
    <source>
        <dbReference type="ARBA" id="ARBA00022729"/>
    </source>
</evidence>
<sequence>MMKKTKYPSRSVYLLTVFLVVIFTISFSTTTCVEARKNHHHRNTKNHHGNQRSHHEKRGNFHVPSPSPMPSSTPAFDPTPRNPYMNKSNIFDVLSFGAKGDGVADDFKALQAAWKAACKVEGGIVEIPSEFRFLIRPISLQGPCRPHLVLQIDGVMLASPNIGSWSKSDSYQWINIKWVKNFTIQGGGVVDGQDFAWWKPNEQQKTSKHMQDMKPTALRFYESSGVTVRHISIIVNSPLFHLKFDNSSFINVNNVTMVSPGSSRNKNGIHLQNSQHVEIQHSNAALGEWKLLQSNIGVSAMHMQLLHNDRVIIFDRTNFGRSNLSLPNGVCRHRKDEVLKVDCTAHSIEYNVDANSFRPLMVQTDTWCSSGSVLANGSLLQTGGHDAGKKKYRVFRPCATCDWQEFDGLNAPRWYATNHILPDGRVIVIGGRRAFSYEFYPTTKTLINFPFLVETNDKGEENNLYPFVHLNVDGNLFIFANNRAILFDYNKNTIVRTYPQIPGADPRNYPSSGSSVLLPLSAAGTEAEVLICGGAPKGSYAQAKKRISYLTALRTCGRMKITDSSPQWFVESMPTPRVMGDMVLLPDGSVLILNGASSGTAGWGFARNPVLSPVIYRPDNAVGSRFEIQAPSSKPRMYHSTAVLLRDGRVLIGGSNTHDGYKFYGVDFPTDLTLEAFSPAYLGSEFASIRPTILSPTAQTNLKYGEILRVRYTVSGRLSPRGVTVTMISPSFTTHSFSMNQRFLHLGGGNSLKVSNSTYITQVRTPKSSTLAPSGYYILYVIHQGIPSEGTWVHIE</sequence>
<dbReference type="Gramene" id="RZC67785">
    <property type="protein sequence ID" value="RZC67785"/>
    <property type="gene ID" value="C5167_011475"/>
</dbReference>
<reference evidence="14 16" key="1">
    <citation type="journal article" date="2018" name="Science">
        <title>The opium poppy genome and morphinan production.</title>
        <authorList>
            <person name="Guo L."/>
            <person name="Winzer T."/>
            <person name="Yang X."/>
            <person name="Li Y."/>
            <person name="Ning Z."/>
            <person name="He Z."/>
            <person name="Teodor R."/>
            <person name="Lu Y."/>
            <person name="Bowser T.A."/>
            <person name="Graham I.A."/>
            <person name="Ye K."/>
        </authorList>
    </citation>
    <scope>NUCLEOTIDE SEQUENCE [LARGE SCALE GENOMIC DNA]</scope>
    <source>
        <strain evidence="16">cv. HN1</strain>
        <tissue evidence="14">Leaves</tissue>
    </source>
</reference>
<dbReference type="SUPFAM" id="SSF51126">
    <property type="entry name" value="Pectin lyase-like"/>
    <property type="match status" value="1"/>
</dbReference>
<dbReference type="FunFam" id="2.130.10.80:FF:000001">
    <property type="entry name" value="Aldehyde oxidase GLOX"/>
    <property type="match status" value="1"/>
</dbReference>
<dbReference type="Gene3D" id="2.60.40.10">
    <property type="entry name" value="Immunoglobulins"/>
    <property type="match status" value="1"/>
</dbReference>
<feature type="compositionally biased region" description="Basic residues" evidence="11">
    <location>
        <begin position="38"/>
        <end position="57"/>
    </location>
</feature>
<dbReference type="InterPro" id="IPR011043">
    <property type="entry name" value="Gal_Oxase/kelch_b-propeller"/>
</dbReference>
<dbReference type="InterPro" id="IPR009880">
    <property type="entry name" value="Glyoxal_oxidase_N"/>
</dbReference>
<dbReference type="GO" id="GO:0016491">
    <property type="term" value="F:oxidoreductase activity"/>
    <property type="evidence" value="ECO:0007669"/>
    <property type="project" value="UniProtKB-KW"/>
</dbReference>
<keyword evidence="6" id="KW-0560">Oxidoreductase</keyword>
<name>A0A4Y7K719_PAPSO</name>
<evidence type="ECO:0000256" key="8">
    <source>
        <dbReference type="ARBA" id="ARBA00073112"/>
    </source>
</evidence>
<evidence type="ECO:0000256" key="5">
    <source>
        <dbReference type="ARBA" id="ARBA00022801"/>
    </source>
</evidence>
<dbReference type="Gene3D" id="2.160.20.10">
    <property type="entry name" value="Single-stranded right-handed beta-helix, Pectin lyase-like"/>
    <property type="match status" value="1"/>
</dbReference>
<evidence type="ECO:0000313" key="16">
    <source>
        <dbReference type="Proteomes" id="UP000316621"/>
    </source>
</evidence>
<dbReference type="EMBL" id="CM010720">
    <property type="protein sequence ID" value="RZC67785.1"/>
    <property type="molecule type" value="Genomic_DNA"/>
</dbReference>
<evidence type="ECO:0000259" key="12">
    <source>
        <dbReference type="Pfam" id="PF07250"/>
    </source>
</evidence>
<evidence type="ECO:0000259" key="13">
    <source>
        <dbReference type="Pfam" id="PF09118"/>
    </source>
</evidence>
<dbReference type="AlphaFoldDB" id="A0A4Y7K719"/>
<dbReference type="Proteomes" id="UP000316621">
    <property type="component" value="Chromosome 6"/>
</dbReference>
<dbReference type="InterPro" id="IPR015202">
    <property type="entry name" value="GO-like_E_set"/>
</dbReference>
<dbReference type="Gene3D" id="2.130.10.80">
    <property type="entry name" value="Galactose oxidase/kelch, beta-propeller"/>
    <property type="match status" value="1"/>
</dbReference>
<evidence type="ECO:0000256" key="1">
    <source>
        <dbReference type="ARBA" id="ARBA00004613"/>
    </source>
</evidence>
<gene>
    <name evidence="14" type="ORF">C5167_011475</name>
    <name evidence="15" type="ORF">C5167_011486</name>
</gene>
<dbReference type="CDD" id="cd02851">
    <property type="entry name" value="E_set_GO_C"/>
    <property type="match status" value="1"/>
</dbReference>
<dbReference type="InterPro" id="IPR011050">
    <property type="entry name" value="Pectin_lyase_fold/virulence"/>
</dbReference>
<dbReference type="SUPFAM" id="SSF81296">
    <property type="entry name" value="E set domains"/>
    <property type="match status" value="1"/>
</dbReference>
<dbReference type="InterPro" id="IPR000743">
    <property type="entry name" value="Glyco_hydro_28"/>
</dbReference>
<evidence type="ECO:0000313" key="15">
    <source>
        <dbReference type="EMBL" id="RZC67797.1"/>
    </source>
</evidence>
<dbReference type="OrthoDB" id="2019572at2759"/>
<evidence type="ECO:0000256" key="6">
    <source>
        <dbReference type="ARBA" id="ARBA00023002"/>
    </source>
</evidence>
<protein>
    <recommendedName>
        <fullName evidence="8">Aldehyde oxidase GLOX</fullName>
    </recommendedName>
    <alternativeName>
        <fullName evidence="9">Glyoxal oxidase</fullName>
    </alternativeName>
</protein>
<evidence type="ECO:0000256" key="11">
    <source>
        <dbReference type="SAM" id="MobiDB-lite"/>
    </source>
</evidence>
<keyword evidence="3" id="KW-0964">Secreted</keyword>
<organism evidence="14 16">
    <name type="scientific">Papaver somniferum</name>
    <name type="common">Opium poppy</name>
    <dbReference type="NCBI Taxonomy" id="3469"/>
    <lineage>
        <taxon>Eukaryota</taxon>
        <taxon>Viridiplantae</taxon>
        <taxon>Streptophyta</taxon>
        <taxon>Embryophyta</taxon>
        <taxon>Tracheophyta</taxon>
        <taxon>Spermatophyta</taxon>
        <taxon>Magnoliopsida</taxon>
        <taxon>Ranunculales</taxon>
        <taxon>Papaveraceae</taxon>
        <taxon>Papaveroideae</taxon>
        <taxon>Papaver</taxon>
    </lineage>
</organism>
<dbReference type="SUPFAM" id="SSF50965">
    <property type="entry name" value="Galactose oxidase, central domain"/>
    <property type="match status" value="1"/>
</dbReference>
<accession>A0A4Y7K719</accession>
<evidence type="ECO:0000256" key="9">
    <source>
        <dbReference type="ARBA" id="ARBA00077505"/>
    </source>
</evidence>
<feature type="region of interest" description="Disordered" evidence="11">
    <location>
        <begin position="38"/>
        <end position="79"/>
    </location>
</feature>
<dbReference type="PANTHER" id="PTHR32208:SF62">
    <property type="entry name" value="OXIDASE, PUTATIVE, EXPRESSED-RELATED"/>
    <property type="match status" value="1"/>
</dbReference>
<dbReference type="OMA" id="DSCARIK"/>
<dbReference type="InterPro" id="IPR013783">
    <property type="entry name" value="Ig-like_fold"/>
</dbReference>
<evidence type="ECO:0000313" key="14">
    <source>
        <dbReference type="EMBL" id="RZC67785.1"/>
    </source>
</evidence>
<proteinExistence type="inferred from homology"/>
<comment type="similarity">
    <text evidence="2 10">Belongs to the glycosyl hydrolase 28 family.</text>
</comment>
<keyword evidence="4" id="KW-0732">Signal</keyword>
<evidence type="ECO:0000256" key="10">
    <source>
        <dbReference type="RuleBase" id="RU361169"/>
    </source>
</evidence>
<dbReference type="GO" id="GO:0005975">
    <property type="term" value="P:carbohydrate metabolic process"/>
    <property type="evidence" value="ECO:0007669"/>
    <property type="project" value="InterPro"/>
</dbReference>
<dbReference type="InterPro" id="IPR037293">
    <property type="entry name" value="Gal_Oxidase_central_sf"/>
</dbReference>
<feature type="domain" description="Glyoxal oxidase N-terminal" evidence="12">
    <location>
        <begin position="301"/>
        <end position="681"/>
    </location>
</feature>
<dbReference type="EMBL" id="CM010720">
    <property type="protein sequence ID" value="RZC67797.1"/>
    <property type="molecule type" value="Genomic_DNA"/>
</dbReference>
<keyword evidence="16" id="KW-1185">Reference proteome</keyword>
<dbReference type="Pfam" id="PF07250">
    <property type="entry name" value="Glyoxal_oxid_N"/>
    <property type="match status" value="1"/>
</dbReference>
<dbReference type="PANTHER" id="PTHR32208">
    <property type="entry name" value="SECRETED PROTEIN-RELATED"/>
    <property type="match status" value="1"/>
</dbReference>
<dbReference type="STRING" id="3469.A0A4Y7K719"/>
<keyword evidence="5 10" id="KW-0378">Hydrolase</keyword>
<dbReference type="GO" id="GO:0005615">
    <property type="term" value="C:extracellular space"/>
    <property type="evidence" value="ECO:0007669"/>
    <property type="project" value="UniProtKB-ARBA"/>
</dbReference>
<evidence type="ECO:0000256" key="7">
    <source>
        <dbReference type="ARBA" id="ARBA00023295"/>
    </source>
</evidence>
<comment type="subcellular location">
    <subcellularLocation>
        <location evidence="1">Secreted</location>
    </subcellularLocation>
</comment>